<reference evidence="2 4" key="2">
    <citation type="journal article" date="2019" name="Nat. Microbiol.">
        <title>Wide diversity of methane and short-chain alkane metabolisms in uncultured archaea.</title>
        <authorList>
            <person name="Borrel G."/>
            <person name="Adam P.S."/>
            <person name="McKay L.J."/>
            <person name="Chen L.X."/>
            <person name="Sierra-Garcia I.N."/>
            <person name="Sieber C.M."/>
            <person name="Letourneur Q."/>
            <person name="Ghozlane A."/>
            <person name="Andersen G.L."/>
            <person name="Li W.J."/>
            <person name="Hallam S.J."/>
            <person name="Muyzer G."/>
            <person name="de Oliveira V.M."/>
            <person name="Inskeep W.P."/>
            <person name="Banfield J.F."/>
            <person name="Gribaldo S."/>
        </authorList>
    </citation>
    <scope>NUCLEOTIDE SEQUENCE [LARGE SCALE GENOMIC DNA]</scope>
    <source>
        <strain evidence="2">NM4</strain>
    </source>
</reference>
<protein>
    <recommendedName>
        <fullName evidence="5">Nucleotidyltransferase family protein</fullName>
    </recommendedName>
</protein>
<dbReference type="Proteomes" id="UP000316217">
    <property type="component" value="Unassembled WGS sequence"/>
</dbReference>
<evidence type="ECO:0000313" key="4">
    <source>
        <dbReference type="Proteomes" id="UP000316217"/>
    </source>
</evidence>
<reference evidence="1 3" key="1">
    <citation type="submission" date="2018-10" db="EMBL/GenBank/DDBJ databases">
        <title>Co-occurring genomic capacity for anaerobic methane metabolism and dissimilatory sulfite reduction discovered in the Korarchaeota.</title>
        <authorList>
            <person name="Mckay L.J."/>
            <person name="Dlakic M."/>
            <person name="Fields M.W."/>
            <person name="Delmont T.O."/>
            <person name="Eren A.M."/>
            <person name="Jay Z.J."/>
            <person name="Klingelsmith K.B."/>
            <person name="Rusch D.B."/>
            <person name="Inskeep W.P."/>
        </authorList>
    </citation>
    <scope>NUCLEOTIDE SEQUENCE [LARGE SCALE GENOMIC DNA]</scope>
    <source>
        <strain evidence="1 3">MDKW</strain>
    </source>
</reference>
<sequence>MIRRFRLPSEIPLEEYPKPEEFVKEAVEIVNSAKDEKLTLRVMGGMAVYMHSKEHEALWNKLGRLGQRVFTDIDLAGYGKQRDKYVNFLRKRGYEIDNRLLMYYGKIRQIYYGPRIPMVEIFLDRLSMNHVINFEGRLEMDPVTIPLAELLLEKLQIVKINDKDIKDVIVLLRAHDLGYDDNDKINLGAFKYQGLFDDWGFWYTVTTNLKLAAKKVDEYGIPDEDKRVVLDRIEKLLKFLEEAPKSKKWEKRAAIGTKEKWYIEVEEWH</sequence>
<evidence type="ECO:0000313" key="1">
    <source>
        <dbReference type="EMBL" id="RSN74024.1"/>
    </source>
</evidence>
<proteinExistence type="predicted"/>
<dbReference type="OrthoDB" id="298589at2157"/>
<dbReference type="EMBL" id="RCOS01000102">
    <property type="protein sequence ID" value="RSN74024.1"/>
    <property type="molecule type" value="Genomic_DNA"/>
</dbReference>
<keyword evidence="3" id="KW-1185">Reference proteome</keyword>
<dbReference type="RefSeq" id="WP_125671646.1">
    <property type="nucleotide sequence ID" value="NZ_RCOS01000102.1"/>
</dbReference>
<dbReference type="Proteomes" id="UP000277582">
    <property type="component" value="Unassembled WGS sequence"/>
</dbReference>
<dbReference type="EMBL" id="RXII01000050">
    <property type="protein sequence ID" value="RZN62278.1"/>
    <property type="molecule type" value="Genomic_DNA"/>
</dbReference>
<evidence type="ECO:0000313" key="2">
    <source>
        <dbReference type="EMBL" id="RZN62278.1"/>
    </source>
</evidence>
<comment type="caution">
    <text evidence="1">The sequence shown here is derived from an EMBL/GenBank/DDBJ whole genome shotgun (WGS) entry which is preliminary data.</text>
</comment>
<accession>A0A429GJK6</accession>
<organism evidence="1 3">
    <name type="scientific">Candidatus Methanodesulfokora washburnensis</name>
    <dbReference type="NCBI Taxonomy" id="2478471"/>
    <lineage>
        <taxon>Archaea</taxon>
        <taxon>Thermoproteota</taxon>
        <taxon>Candidatus Korarchaeia</taxon>
        <taxon>Candidatus Korarchaeia incertae sedis</taxon>
        <taxon>Candidatus Methanodesulfokora</taxon>
    </lineage>
</organism>
<name>A0A429GJK6_9CREN</name>
<gene>
    <name evidence="1" type="ORF">D6D85_08905</name>
    <name evidence="2" type="ORF">EF810_03280</name>
</gene>
<evidence type="ECO:0008006" key="5">
    <source>
        <dbReference type="Google" id="ProtNLM"/>
    </source>
</evidence>
<dbReference type="AlphaFoldDB" id="A0A429GJK6"/>
<evidence type="ECO:0000313" key="3">
    <source>
        <dbReference type="Proteomes" id="UP000277582"/>
    </source>
</evidence>